<reference evidence="1" key="2">
    <citation type="submission" date="2021-04" db="EMBL/GenBank/DDBJ databases">
        <authorList>
            <person name="Gilroy R."/>
        </authorList>
    </citation>
    <scope>NUCLEOTIDE SEQUENCE</scope>
    <source>
        <strain evidence="1">USASDec5-558</strain>
    </source>
</reference>
<protein>
    <submittedName>
        <fullName evidence="1">Uncharacterized protein</fullName>
    </submittedName>
</protein>
<sequence length="90" mass="10247">MWLSDDQMRELYQQKEAGYWHGVRENFKDEGFNCGFAQGEAKGSDAGRAKERKNLLAAARTMLNDGMDRLKVQRFTGLTDEEMASICGEH</sequence>
<evidence type="ECO:0000313" key="1">
    <source>
        <dbReference type="EMBL" id="HIX57937.1"/>
    </source>
</evidence>
<dbReference type="Proteomes" id="UP000886829">
    <property type="component" value="Unassembled WGS sequence"/>
</dbReference>
<accession>A0A9D2B1C9</accession>
<comment type="caution">
    <text evidence="1">The sequence shown here is derived from an EMBL/GenBank/DDBJ whole genome shotgun (WGS) entry which is preliminary data.</text>
</comment>
<gene>
    <name evidence="1" type="ORF">H9850_10780</name>
</gene>
<dbReference type="EMBL" id="DXEV01000216">
    <property type="protein sequence ID" value="HIX57937.1"/>
    <property type="molecule type" value="Genomic_DNA"/>
</dbReference>
<evidence type="ECO:0000313" key="2">
    <source>
        <dbReference type="Proteomes" id="UP000886829"/>
    </source>
</evidence>
<reference evidence="1" key="1">
    <citation type="journal article" date="2021" name="PeerJ">
        <title>Extensive microbial diversity within the chicken gut microbiome revealed by metagenomics and culture.</title>
        <authorList>
            <person name="Gilroy R."/>
            <person name="Ravi A."/>
            <person name="Getino M."/>
            <person name="Pursley I."/>
            <person name="Horton D.L."/>
            <person name="Alikhan N.F."/>
            <person name="Baker D."/>
            <person name="Gharbi K."/>
            <person name="Hall N."/>
            <person name="Watson M."/>
            <person name="Adriaenssens E.M."/>
            <person name="Foster-Nyarko E."/>
            <person name="Jarju S."/>
            <person name="Secka A."/>
            <person name="Antonio M."/>
            <person name="Oren A."/>
            <person name="Chaudhuri R.R."/>
            <person name="La Ragione R."/>
            <person name="Hildebrand F."/>
            <person name="Pallen M.J."/>
        </authorList>
    </citation>
    <scope>NUCLEOTIDE SEQUENCE</scope>
    <source>
        <strain evidence="1">USASDec5-558</strain>
    </source>
</reference>
<name>A0A9D2B1C9_9GAMM</name>
<dbReference type="AlphaFoldDB" id="A0A9D2B1C9"/>
<organism evidence="1 2">
    <name type="scientific">Candidatus Anaerobiospirillum pullistercoris</name>
    <dbReference type="NCBI Taxonomy" id="2838452"/>
    <lineage>
        <taxon>Bacteria</taxon>
        <taxon>Pseudomonadati</taxon>
        <taxon>Pseudomonadota</taxon>
        <taxon>Gammaproteobacteria</taxon>
        <taxon>Aeromonadales</taxon>
        <taxon>Succinivibrionaceae</taxon>
        <taxon>Anaerobiospirillum</taxon>
    </lineage>
</organism>
<proteinExistence type="predicted"/>